<evidence type="ECO:0008006" key="3">
    <source>
        <dbReference type="Google" id="ProtNLM"/>
    </source>
</evidence>
<dbReference type="EMBL" id="VXRG01000158">
    <property type="protein sequence ID" value="MXY95529.1"/>
    <property type="molecule type" value="Genomic_DNA"/>
</dbReference>
<name>A0A6B0YZW6_9CHLR</name>
<dbReference type="AlphaFoldDB" id="A0A6B0YZW6"/>
<protein>
    <recommendedName>
        <fullName evidence="3">Lipoprotein</fullName>
    </recommendedName>
</protein>
<organism evidence="2">
    <name type="scientific">Caldilineaceae bacterium SB0664_bin_27</name>
    <dbReference type="NCBI Taxonomy" id="2605260"/>
    <lineage>
        <taxon>Bacteria</taxon>
        <taxon>Bacillati</taxon>
        <taxon>Chloroflexota</taxon>
        <taxon>Caldilineae</taxon>
        <taxon>Caldilineales</taxon>
        <taxon>Caldilineaceae</taxon>
    </lineage>
</organism>
<reference evidence="2" key="1">
    <citation type="submission" date="2019-09" db="EMBL/GenBank/DDBJ databases">
        <title>Characterisation of the sponge microbiome using genome-centric metagenomics.</title>
        <authorList>
            <person name="Engelberts J.P."/>
            <person name="Robbins S.J."/>
            <person name="De Goeij J.M."/>
            <person name="Aranda M."/>
            <person name="Bell S.C."/>
            <person name="Webster N.S."/>
        </authorList>
    </citation>
    <scope>NUCLEOTIDE SEQUENCE</scope>
    <source>
        <strain evidence="2">SB0664_bin_27</strain>
    </source>
</reference>
<keyword evidence="1" id="KW-0732">Signal</keyword>
<evidence type="ECO:0000256" key="1">
    <source>
        <dbReference type="SAM" id="SignalP"/>
    </source>
</evidence>
<dbReference type="PROSITE" id="PS51257">
    <property type="entry name" value="PROKAR_LIPOPROTEIN"/>
    <property type="match status" value="1"/>
</dbReference>
<evidence type="ECO:0000313" key="2">
    <source>
        <dbReference type="EMBL" id="MXY95529.1"/>
    </source>
</evidence>
<proteinExistence type="predicted"/>
<accession>A0A6B0YZW6</accession>
<comment type="caution">
    <text evidence="2">The sequence shown here is derived from an EMBL/GenBank/DDBJ whole genome shotgun (WGS) entry which is preliminary data.</text>
</comment>
<feature type="signal peptide" evidence="1">
    <location>
        <begin position="1"/>
        <end position="16"/>
    </location>
</feature>
<sequence length="208" mass="22894">MLKTAVITLFALFLSACVPIPREPSQAVCREGFVVMRAGQSAHDPVVSDLPGHVDIVRAETSLDGETLTAAFHFKDIPEKMGINREGMPFSTFEYFYTVNINIDGGPIYQSNLSDYTLGAYHQARNMAPASEPLQNILHAVLWKNRVSRDEITVYFDEMPGHVGLEVSHLNDTLTMTAHVPGINQDSTVLFLAEDYLSGMDGVSCEAD</sequence>
<feature type="chain" id="PRO_5025414544" description="Lipoprotein" evidence="1">
    <location>
        <begin position="17"/>
        <end position="208"/>
    </location>
</feature>
<gene>
    <name evidence="2" type="ORF">F4Y42_19000</name>
</gene>